<keyword evidence="1" id="KW-0472">Membrane</keyword>
<organism evidence="2 3">
    <name type="scientific">Gimesia maris</name>
    <dbReference type="NCBI Taxonomy" id="122"/>
    <lineage>
        <taxon>Bacteria</taxon>
        <taxon>Pseudomonadati</taxon>
        <taxon>Planctomycetota</taxon>
        <taxon>Planctomycetia</taxon>
        <taxon>Planctomycetales</taxon>
        <taxon>Planctomycetaceae</taxon>
        <taxon>Gimesia</taxon>
    </lineage>
</organism>
<sequence length="94" mass="10470">MIEDIFANSILVSLVAVPLVLWLGRQKVYDVFPTHGKWTILLSCVVVFNILAAIVHLSFGTRVSGVSVLYWGGILFLAFIWIRTLALLTHQVST</sequence>
<evidence type="ECO:0000313" key="2">
    <source>
        <dbReference type="EMBL" id="QEG14371.1"/>
    </source>
</evidence>
<proteinExistence type="predicted"/>
<evidence type="ECO:0000256" key="1">
    <source>
        <dbReference type="SAM" id="Phobius"/>
    </source>
</evidence>
<gene>
    <name evidence="2" type="ORF">GmarT_02060</name>
</gene>
<accession>A0ABX5YFM6</accession>
<feature type="transmembrane region" description="Helical" evidence="1">
    <location>
        <begin position="69"/>
        <end position="88"/>
    </location>
</feature>
<dbReference type="GeneID" id="98650470"/>
<feature type="transmembrane region" description="Helical" evidence="1">
    <location>
        <begin position="36"/>
        <end position="57"/>
    </location>
</feature>
<name>A0ABX5YFM6_9PLAN</name>
<feature type="transmembrane region" description="Helical" evidence="1">
    <location>
        <begin position="6"/>
        <end position="24"/>
    </location>
</feature>
<keyword evidence="1" id="KW-0812">Transmembrane</keyword>
<evidence type="ECO:0000313" key="3">
    <source>
        <dbReference type="Proteomes" id="UP000322887"/>
    </source>
</evidence>
<protein>
    <submittedName>
        <fullName evidence="2">Uncharacterized protein</fullName>
    </submittedName>
</protein>
<keyword evidence="3" id="KW-1185">Reference proteome</keyword>
<reference evidence="2 3" key="1">
    <citation type="submission" date="2019-08" db="EMBL/GenBank/DDBJ databases">
        <title>Deep-cultivation of Planctomycetes and their phenomic and genomic characterization uncovers novel biology.</title>
        <authorList>
            <person name="Wiegand S."/>
            <person name="Jogler M."/>
            <person name="Boedeker C."/>
            <person name="Pinto D."/>
            <person name="Vollmers J."/>
            <person name="Rivas-Marin E."/>
            <person name="Kohn T."/>
            <person name="Peeters S.H."/>
            <person name="Heuer A."/>
            <person name="Rast P."/>
            <person name="Oberbeckmann S."/>
            <person name="Bunk B."/>
            <person name="Jeske O."/>
            <person name="Meyerdierks A."/>
            <person name="Storesund J.E."/>
            <person name="Kallscheuer N."/>
            <person name="Luecker S."/>
            <person name="Lage O.M."/>
            <person name="Pohl T."/>
            <person name="Merkel B.J."/>
            <person name="Hornburger P."/>
            <person name="Mueller R.-W."/>
            <person name="Bruemmer F."/>
            <person name="Labrenz M."/>
            <person name="Spormann A.M."/>
            <person name="Op den Camp H."/>
            <person name="Overmann J."/>
            <person name="Amann R."/>
            <person name="Jetten M.S.M."/>
            <person name="Mascher T."/>
            <person name="Medema M.H."/>
            <person name="Devos D.P."/>
            <person name="Kaster A.-K."/>
            <person name="Ovreas L."/>
            <person name="Rohde M."/>
            <person name="Galperin M.Y."/>
            <person name="Jogler C."/>
        </authorList>
    </citation>
    <scope>NUCLEOTIDE SEQUENCE [LARGE SCALE GENOMIC DNA]</scope>
    <source>
        <strain evidence="2 3">DSM 8797</strain>
    </source>
</reference>
<dbReference type="Proteomes" id="UP000322887">
    <property type="component" value="Chromosome"/>
</dbReference>
<dbReference type="EMBL" id="CP042910">
    <property type="protein sequence ID" value="QEG14371.1"/>
    <property type="molecule type" value="Genomic_DNA"/>
</dbReference>
<keyword evidence="1" id="KW-1133">Transmembrane helix</keyword>
<dbReference type="RefSeq" id="WP_002648978.1">
    <property type="nucleotide sequence ID" value="NZ_CP042910.1"/>
</dbReference>